<sequence>MEDCDENTPRVPVLHDKQKSNESSSNIEVDISSVVTQVTTRDAPDPRSKHSFQLTGRTSQNQSWKTKVVVFTASLGKYADPLLDWLDRDNVVRWRLFREACLPWEGNYVKDLSFLGRDLCDTIIVDNSPHSYVFQPENALPISTFIDDMHDQDLLKLIPILDKLETVADVRSILAPASNTKGGFA</sequence>
<proteinExistence type="inferred from homology"/>
<evidence type="ECO:0000313" key="4">
    <source>
        <dbReference type="EMBL" id="KAF5834849.1"/>
    </source>
</evidence>
<comment type="subunit">
    <text evidence="1">Component of the TIM23 complex.</text>
</comment>
<dbReference type="PROSITE" id="PS50969">
    <property type="entry name" value="FCP1"/>
    <property type="match status" value="1"/>
</dbReference>
<dbReference type="InterPro" id="IPR050365">
    <property type="entry name" value="TIM50"/>
</dbReference>
<evidence type="ECO:0000256" key="2">
    <source>
        <dbReference type="SAM" id="MobiDB-lite"/>
    </source>
</evidence>
<keyword evidence="1" id="KW-0496">Mitochondrion</keyword>
<dbReference type="SUPFAM" id="SSF56784">
    <property type="entry name" value="HAD-like"/>
    <property type="match status" value="1"/>
</dbReference>
<evidence type="ECO:0000313" key="5">
    <source>
        <dbReference type="Proteomes" id="UP000815325"/>
    </source>
</evidence>
<comment type="function">
    <text evidence="1">Essential component of the TIM23 complex, a complex that mediates the translocation of transit peptide-containing proteins across the mitochondrial inner membrane.</text>
</comment>
<feature type="region of interest" description="Disordered" evidence="2">
    <location>
        <begin position="37"/>
        <end position="56"/>
    </location>
</feature>
<dbReference type="SMART" id="SM00577">
    <property type="entry name" value="CPDc"/>
    <property type="match status" value="1"/>
</dbReference>
<dbReference type="Gene3D" id="3.40.50.1000">
    <property type="entry name" value="HAD superfamily/HAD-like"/>
    <property type="match status" value="1"/>
</dbReference>
<keyword evidence="1" id="KW-0809">Transit peptide</keyword>
<feature type="domain" description="FCP1 homology" evidence="3">
    <location>
        <begin position="20"/>
        <end position="164"/>
    </location>
</feature>
<keyword evidence="1" id="KW-0811">Translocation</keyword>
<keyword evidence="5" id="KW-1185">Reference proteome</keyword>
<comment type="subcellular location">
    <subcellularLocation>
        <location evidence="1">Mitochondrion inner membrane</location>
        <topology evidence="1">Single-pass membrane protein</topology>
    </subcellularLocation>
</comment>
<feature type="region of interest" description="Disordered" evidence="2">
    <location>
        <begin position="1"/>
        <end position="26"/>
    </location>
</feature>
<dbReference type="Proteomes" id="UP000815325">
    <property type="component" value="Unassembled WGS sequence"/>
</dbReference>
<dbReference type="InterPro" id="IPR004274">
    <property type="entry name" value="FCP1_dom"/>
</dbReference>
<dbReference type="PANTHER" id="PTHR12210">
    <property type="entry name" value="DULLARD PROTEIN PHOSPHATASE"/>
    <property type="match status" value="1"/>
</dbReference>
<dbReference type="InterPro" id="IPR036412">
    <property type="entry name" value="HAD-like_sf"/>
</dbReference>
<evidence type="ECO:0000256" key="1">
    <source>
        <dbReference type="RuleBase" id="RU365079"/>
    </source>
</evidence>
<accession>A0ABQ7GJS6</accession>
<comment type="caution">
    <text evidence="4">The sequence shown here is derived from an EMBL/GenBank/DDBJ whole genome shotgun (WGS) entry which is preliminary data.</text>
</comment>
<keyword evidence="1" id="KW-0813">Transport</keyword>
<comment type="similarity">
    <text evidence="1">Belongs to the TIM50 family.</text>
</comment>
<dbReference type="CDD" id="cd07521">
    <property type="entry name" value="HAD_FCP1-like"/>
    <property type="match status" value="1"/>
</dbReference>
<evidence type="ECO:0000259" key="3">
    <source>
        <dbReference type="PROSITE" id="PS50969"/>
    </source>
</evidence>
<dbReference type="InterPro" id="IPR023214">
    <property type="entry name" value="HAD_sf"/>
</dbReference>
<gene>
    <name evidence="4" type="ORF">DUNSADRAFT_8350</name>
</gene>
<name>A0ABQ7GJS6_DUNSA</name>
<dbReference type="Pfam" id="PF03031">
    <property type="entry name" value="NIF"/>
    <property type="match status" value="1"/>
</dbReference>
<protein>
    <recommendedName>
        <fullName evidence="1">Mitochondrial import inner membrane translocase subunit TIM50</fullName>
    </recommendedName>
</protein>
<reference evidence="4" key="1">
    <citation type="submission" date="2017-08" db="EMBL/GenBank/DDBJ databases">
        <authorList>
            <person name="Polle J.E."/>
            <person name="Barry K."/>
            <person name="Cushman J."/>
            <person name="Schmutz J."/>
            <person name="Tran D."/>
            <person name="Hathwaick L.T."/>
            <person name="Yim W.C."/>
            <person name="Jenkins J."/>
            <person name="Mckie-Krisberg Z.M."/>
            <person name="Prochnik S."/>
            <person name="Lindquist E."/>
            <person name="Dockter R.B."/>
            <person name="Adam C."/>
            <person name="Molina H."/>
            <person name="Bunkerborg J."/>
            <person name="Jin E."/>
            <person name="Buchheim M."/>
            <person name="Magnuson J."/>
        </authorList>
    </citation>
    <scope>NUCLEOTIDE SEQUENCE</scope>
    <source>
        <strain evidence="4">CCAP 19/18</strain>
    </source>
</reference>
<keyword evidence="1" id="KW-0653">Protein transport</keyword>
<dbReference type="EMBL" id="MU069735">
    <property type="protein sequence ID" value="KAF5834849.1"/>
    <property type="molecule type" value="Genomic_DNA"/>
</dbReference>
<organism evidence="4 5">
    <name type="scientific">Dunaliella salina</name>
    <name type="common">Green alga</name>
    <name type="synonym">Protococcus salinus</name>
    <dbReference type="NCBI Taxonomy" id="3046"/>
    <lineage>
        <taxon>Eukaryota</taxon>
        <taxon>Viridiplantae</taxon>
        <taxon>Chlorophyta</taxon>
        <taxon>core chlorophytes</taxon>
        <taxon>Chlorophyceae</taxon>
        <taxon>CS clade</taxon>
        <taxon>Chlamydomonadales</taxon>
        <taxon>Dunaliellaceae</taxon>
        <taxon>Dunaliella</taxon>
    </lineage>
</organism>